<dbReference type="Pfam" id="PF08245">
    <property type="entry name" value="Mur_ligase_M"/>
    <property type="match status" value="1"/>
</dbReference>
<proteinExistence type="inferred from homology"/>
<dbReference type="RefSeq" id="WP_068591320.1">
    <property type="nucleotide sequence ID" value="NZ_LRXL01000026.1"/>
</dbReference>
<evidence type="ECO:0000256" key="1">
    <source>
        <dbReference type="ARBA" id="ARBA00022490"/>
    </source>
</evidence>
<dbReference type="Gene3D" id="3.40.1390.10">
    <property type="entry name" value="MurE/MurF, N-terminal domain"/>
    <property type="match status" value="1"/>
</dbReference>
<dbReference type="InterPro" id="IPR051046">
    <property type="entry name" value="MurCDEF_CellWall_CoF430Synth"/>
</dbReference>
<sequence>MELKQLHTHFLNSSGVSTDTRNIEPGMLFFCLKGDNFNGNKFAQEALDKGAYKVIIDETRYHKNTGETILCADVLEALQKLAHYHRNYLKVPIIALTGSNGKTTTKELINAVISTSYTTTATKGNLNNHIGVPLTLLAMNNDTQYGIVEMGANHHKEIEQLCAITAPDFGYITNFGKAHLEGFGSLEGVVQAKTELYDYLKDHKKTVFVNGNDPKQMIHSKNINRVVFGTDQQYIPISLKDASNELIVQYNNEVIQSKLIGSYNFHNIAAAIAIGSYLNIPTAAIKKAIESYTPTNNRSQVIDKDSNKIILDAYNANPTSMIAALENFKQFAGSNKKMFLGDMFEVGKDTAEEHEAIILFLKENPFGEVYVIGSNFYNTNTEAPHIKKFITFEDLKEKINEQKITDSTLLIKASRGMALERILDLL</sequence>
<dbReference type="STRING" id="1763537.ULVI_02570"/>
<evidence type="ECO:0000259" key="13">
    <source>
        <dbReference type="Pfam" id="PF02875"/>
    </source>
</evidence>
<evidence type="ECO:0000259" key="14">
    <source>
        <dbReference type="Pfam" id="PF08245"/>
    </source>
</evidence>
<dbReference type="GO" id="GO:0005737">
    <property type="term" value="C:cytoplasm"/>
    <property type="evidence" value="ECO:0007669"/>
    <property type="project" value="UniProtKB-SubCell"/>
</dbReference>
<evidence type="ECO:0000256" key="4">
    <source>
        <dbReference type="ARBA" id="ARBA00022741"/>
    </source>
</evidence>
<dbReference type="InterPro" id="IPR036615">
    <property type="entry name" value="Mur_ligase_C_dom_sf"/>
</dbReference>
<evidence type="ECO:0000256" key="8">
    <source>
        <dbReference type="ARBA" id="ARBA00023306"/>
    </source>
</evidence>
<dbReference type="AlphaFoldDB" id="A0A167JEM2"/>
<evidence type="ECO:0000259" key="12">
    <source>
        <dbReference type="Pfam" id="PF01225"/>
    </source>
</evidence>
<dbReference type="EMBL" id="LRXL01000026">
    <property type="protein sequence ID" value="OAB80597.1"/>
    <property type="molecule type" value="Genomic_DNA"/>
</dbReference>
<dbReference type="UniPathway" id="UPA00219"/>
<accession>A0A167JEM2</accession>
<keyword evidence="2 10" id="KW-0436">Ligase</keyword>
<feature type="domain" description="Mur ligase central" evidence="14">
    <location>
        <begin position="97"/>
        <end position="274"/>
    </location>
</feature>
<dbReference type="PANTHER" id="PTHR43024">
    <property type="entry name" value="UDP-N-ACETYLMURAMOYL-TRIPEPTIDE--D-ALANYL-D-ALANINE LIGASE"/>
    <property type="match status" value="1"/>
</dbReference>
<comment type="function">
    <text evidence="10 11">Involved in cell wall formation. Catalyzes the final step in the synthesis of UDP-N-acetylmuramoyl-pentapeptide, the precursor of murein.</text>
</comment>
<gene>
    <name evidence="10" type="primary">murF</name>
    <name evidence="15" type="ORF">ULVI_02570</name>
</gene>
<dbReference type="HAMAP" id="MF_02019">
    <property type="entry name" value="MurF"/>
    <property type="match status" value="1"/>
</dbReference>
<keyword evidence="1 10" id="KW-0963">Cytoplasm</keyword>
<dbReference type="GO" id="GO:0008360">
    <property type="term" value="P:regulation of cell shape"/>
    <property type="evidence" value="ECO:0007669"/>
    <property type="project" value="UniProtKB-KW"/>
</dbReference>
<evidence type="ECO:0000256" key="5">
    <source>
        <dbReference type="ARBA" id="ARBA00022840"/>
    </source>
</evidence>
<evidence type="ECO:0000256" key="9">
    <source>
        <dbReference type="ARBA" id="ARBA00023316"/>
    </source>
</evidence>
<dbReference type="InterPro" id="IPR035911">
    <property type="entry name" value="MurE/MurF_N"/>
</dbReference>
<evidence type="ECO:0000256" key="2">
    <source>
        <dbReference type="ARBA" id="ARBA00022598"/>
    </source>
</evidence>
<keyword evidence="3 10" id="KW-0132">Cell division</keyword>
<dbReference type="Pfam" id="PF02875">
    <property type="entry name" value="Mur_ligase_C"/>
    <property type="match status" value="1"/>
</dbReference>
<evidence type="ECO:0000313" key="16">
    <source>
        <dbReference type="Proteomes" id="UP000077013"/>
    </source>
</evidence>
<keyword evidence="5 10" id="KW-0067">ATP-binding</keyword>
<keyword evidence="9 10" id="KW-0961">Cell wall biogenesis/degradation</keyword>
<dbReference type="OrthoDB" id="9801978at2"/>
<dbReference type="PANTHER" id="PTHR43024:SF1">
    <property type="entry name" value="UDP-N-ACETYLMURAMOYL-TRIPEPTIDE--D-ALANYL-D-ALANINE LIGASE"/>
    <property type="match status" value="1"/>
</dbReference>
<name>A0A167JEM2_9FLAO</name>
<organism evidence="15 16">
    <name type="scientific">Cochleicola gelatinilyticus</name>
    <dbReference type="NCBI Taxonomy" id="1763537"/>
    <lineage>
        <taxon>Bacteria</taxon>
        <taxon>Pseudomonadati</taxon>
        <taxon>Bacteroidota</taxon>
        <taxon>Flavobacteriia</taxon>
        <taxon>Flavobacteriales</taxon>
        <taxon>Flavobacteriaceae</taxon>
        <taxon>Cochleicola</taxon>
    </lineage>
</organism>
<dbReference type="InterPro" id="IPR036565">
    <property type="entry name" value="Mur-like_cat_sf"/>
</dbReference>
<evidence type="ECO:0000256" key="11">
    <source>
        <dbReference type="RuleBase" id="RU004136"/>
    </source>
</evidence>
<dbReference type="SUPFAM" id="SSF53623">
    <property type="entry name" value="MurD-like peptide ligases, catalytic domain"/>
    <property type="match status" value="1"/>
</dbReference>
<evidence type="ECO:0000313" key="15">
    <source>
        <dbReference type="EMBL" id="OAB80597.1"/>
    </source>
</evidence>
<dbReference type="Gene3D" id="3.90.190.20">
    <property type="entry name" value="Mur ligase, C-terminal domain"/>
    <property type="match status" value="1"/>
</dbReference>
<dbReference type="GO" id="GO:0008766">
    <property type="term" value="F:UDP-N-acetylmuramoylalanyl-D-glutamyl-2,6-diaminopimelate-D-alanyl-D-alanine ligase activity"/>
    <property type="evidence" value="ECO:0007669"/>
    <property type="project" value="RHEA"/>
</dbReference>
<protein>
    <recommendedName>
        <fullName evidence="10 11">UDP-N-acetylmuramoyl-tripeptide--D-alanyl-D-alanine ligase</fullName>
        <ecNumber evidence="10 11">6.3.2.10</ecNumber>
    </recommendedName>
    <alternativeName>
        <fullName evidence="10">D-alanyl-D-alanine-adding enzyme</fullName>
    </alternativeName>
</protein>
<comment type="similarity">
    <text evidence="10">Belongs to the MurCDEF family. MurF subfamily.</text>
</comment>
<dbReference type="Proteomes" id="UP000077013">
    <property type="component" value="Unassembled WGS sequence"/>
</dbReference>
<keyword evidence="16" id="KW-1185">Reference proteome</keyword>
<dbReference type="GO" id="GO:0051301">
    <property type="term" value="P:cell division"/>
    <property type="evidence" value="ECO:0007669"/>
    <property type="project" value="UniProtKB-KW"/>
</dbReference>
<evidence type="ECO:0000256" key="6">
    <source>
        <dbReference type="ARBA" id="ARBA00022960"/>
    </source>
</evidence>
<reference evidence="15 16" key="1">
    <citation type="submission" date="2016-02" db="EMBL/GenBank/DDBJ databases">
        <title>Ulvibacter sp. LPB0005, isolated from Thais luteostoma.</title>
        <authorList>
            <person name="Shin S.-K."/>
            <person name="Yi H."/>
        </authorList>
    </citation>
    <scope>NUCLEOTIDE SEQUENCE [LARGE SCALE GENOMIC DNA]</scope>
    <source>
        <strain evidence="15 16">LPB0005</strain>
    </source>
</reference>
<dbReference type="Pfam" id="PF01225">
    <property type="entry name" value="Mur_ligase"/>
    <property type="match status" value="1"/>
</dbReference>
<evidence type="ECO:0000256" key="7">
    <source>
        <dbReference type="ARBA" id="ARBA00022984"/>
    </source>
</evidence>
<dbReference type="NCBIfam" id="TIGR01143">
    <property type="entry name" value="murF"/>
    <property type="match status" value="1"/>
</dbReference>
<dbReference type="SUPFAM" id="SSF63418">
    <property type="entry name" value="MurE/MurF N-terminal domain"/>
    <property type="match status" value="1"/>
</dbReference>
<comment type="caution">
    <text evidence="15">The sequence shown here is derived from an EMBL/GenBank/DDBJ whole genome shotgun (WGS) entry which is preliminary data.</text>
</comment>
<dbReference type="InterPro" id="IPR000713">
    <property type="entry name" value="Mur_ligase_N"/>
</dbReference>
<dbReference type="GO" id="GO:0005524">
    <property type="term" value="F:ATP binding"/>
    <property type="evidence" value="ECO:0007669"/>
    <property type="project" value="UniProtKB-UniRule"/>
</dbReference>
<evidence type="ECO:0000256" key="10">
    <source>
        <dbReference type="HAMAP-Rule" id="MF_02019"/>
    </source>
</evidence>
<dbReference type="InterPro" id="IPR013221">
    <property type="entry name" value="Mur_ligase_cen"/>
</dbReference>
<comment type="pathway">
    <text evidence="10 11">Cell wall biogenesis; peptidoglycan biosynthesis.</text>
</comment>
<evidence type="ECO:0000256" key="3">
    <source>
        <dbReference type="ARBA" id="ARBA00022618"/>
    </source>
</evidence>
<keyword evidence="4 10" id="KW-0547">Nucleotide-binding</keyword>
<dbReference type="InterPro" id="IPR004101">
    <property type="entry name" value="Mur_ligase_C"/>
</dbReference>
<keyword evidence="8 10" id="KW-0131">Cell cycle</keyword>
<feature type="binding site" evidence="10">
    <location>
        <begin position="98"/>
        <end position="104"/>
    </location>
    <ligand>
        <name>ATP</name>
        <dbReference type="ChEBI" id="CHEBI:30616"/>
    </ligand>
</feature>
<dbReference type="GO" id="GO:0047480">
    <property type="term" value="F:UDP-N-acetylmuramoyl-tripeptide-D-alanyl-D-alanine ligase activity"/>
    <property type="evidence" value="ECO:0007669"/>
    <property type="project" value="UniProtKB-UniRule"/>
</dbReference>
<feature type="domain" description="Mur ligase N-terminal catalytic" evidence="12">
    <location>
        <begin position="14"/>
        <end position="82"/>
    </location>
</feature>
<dbReference type="GO" id="GO:0009252">
    <property type="term" value="P:peptidoglycan biosynthetic process"/>
    <property type="evidence" value="ECO:0007669"/>
    <property type="project" value="UniProtKB-UniRule"/>
</dbReference>
<dbReference type="Gene3D" id="3.40.1190.10">
    <property type="entry name" value="Mur-like, catalytic domain"/>
    <property type="match status" value="1"/>
</dbReference>
<dbReference type="EC" id="6.3.2.10" evidence="10 11"/>
<keyword evidence="7 10" id="KW-0573">Peptidoglycan synthesis</keyword>
<dbReference type="SUPFAM" id="SSF53244">
    <property type="entry name" value="MurD-like peptide ligases, peptide-binding domain"/>
    <property type="match status" value="1"/>
</dbReference>
<dbReference type="GO" id="GO:0071555">
    <property type="term" value="P:cell wall organization"/>
    <property type="evidence" value="ECO:0007669"/>
    <property type="project" value="UniProtKB-KW"/>
</dbReference>
<feature type="domain" description="Mur ligase C-terminal" evidence="13">
    <location>
        <begin position="298"/>
        <end position="398"/>
    </location>
</feature>
<dbReference type="InterPro" id="IPR005863">
    <property type="entry name" value="UDP-N-AcMur_synth"/>
</dbReference>
<comment type="catalytic activity">
    <reaction evidence="10 11">
        <text>D-alanyl-D-alanine + UDP-N-acetyl-alpha-D-muramoyl-L-alanyl-gamma-D-glutamyl-meso-2,6-diaminopimelate + ATP = UDP-N-acetyl-alpha-D-muramoyl-L-alanyl-gamma-D-glutamyl-meso-2,6-diaminopimeloyl-D-alanyl-D-alanine + ADP + phosphate + H(+)</text>
        <dbReference type="Rhea" id="RHEA:28374"/>
        <dbReference type="ChEBI" id="CHEBI:15378"/>
        <dbReference type="ChEBI" id="CHEBI:30616"/>
        <dbReference type="ChEBI" id="CHEBI:43474"/>
        <dbReference type="ChEBI" id="CHEBI:57822"/>
        <dbReference type="ChEBI" id="CHEBI:61386"/>
        <dbReference type="ChEBI" id="CHEBI:83905"/>
        <dbReference type="ChEBI" id="CHEBI:456216"/>
        <dbReference type="EC" id="6.3.2.10"/>
    </reaction>
</comment>
<keyword evidence="6 10" id="KW-0133">Cell shape</keyword>
<comment type="subcellular location">
    <subcellularLocation>
        <location evidence="10 11">Cytoplasm</location>
    </subcellularLocation>
</comment>